<evidence type="ECO:0000313" key="2">
    <source>
        <dbReference type="Proteomes" id="UP000325315"/>
    </source>
</evidence>
<name>A0A5B6USK7_9ROSI</name>
<dbReference type="EMBL" id="SMMG02000009">
    <property type="protein sequence ID" value="KAA3461071.1"/>
    <property type="molecule type" value="Genomic_DNA"/>
</dbReference>
<keyword evidence="2" id="KW-1185">Reference proteome</keyword>
<reference evidence="2" key="1">
    <citation type="journal article" date="2019" name="Plant Biotechnol. J.">
        <title>Genome sequencing of the Australian wild diploid species Gossypium australe highlights disease resistance and delayed gland morphogenesis.</title>
        <authorList>
            <person name="Cai Y."/>
            <person name="Cai X."/>
            <person name="Wang Q."/>
            <person name="Wang P."/>
            <person name="Zhang Y."/>
            <person name="Cai C."/>
            <person name="Xu Y."/>
            <person name="Wang K."/>
            <person name="Zhou Z."/>
            <person name="Wang C."/>
            <person name="Geng S."/>
            <person name="Li B."/>
            <person name="Dong Q."/>
            <person name="Hou Y."/>
            <person name="Wang H."/>
            <person name="Ai P."/>
            <person name="Liu Z."/>
            <person name="Yi F."/>
            <person name="Sun M."/>
            <person name="An G."/>
            <person name="Cheng J."/>
            <person name="Zhang Y."/>
            <person name="Shi Q."/>
            <person name="Xie Y."/>
            <person name="Shi X."/>
            <person name="Chang Y."/>
            <person name="Huang F."/>
            <person name="Chen Y."/>
            <person name="Hong S."/>
            <person name="Mi L."/>
            <person name="Sun Q."/>
            <person name="Zhang L."/>
            <person name="Zhou B."/>
            <person name="Peng R."/>
            <person name="Zhang X."/>
            <person name="Liu F."/>
        </authorList>
    </citation>
    <scope>NUCLEOTIDE SEQUENCE [LARGE SCALE GENOMIC DNA]</scope>
    <source>
        <strain evidence="2">cv. PA1801</strain>
    </source>
</reference>
<dbReference type="Proteomes" id="UP000325315">
    <property type="component" value="Unassembled WGS sequence"/>
</dbReference>
<dbReference type="AlphaFoldDB" id="A0A5B6USK7"/>
<proteinExistence type="predicted"/>
<accession>A0A5B6USK7</accession>
<sequence length="71" mass="8494">MKLFIQCNLRYSCQEVSSKGYPNSRELPDVFPNELPRLPQILRWNSKLNCCQEPPRCPLFPTKWHLKSFRN</sequence>
<comment type="caution">
    <text evidence="1">The sequence shown here is derived from an EMBL/GenBank/DDBJ whole genome shotgun (WGS) entry which is preliminary data.</text>
</comment>
<organism evidence="1 2">
    <name type="scientific">Gossypium australe</name>
    <dbReference type="NCBI Taxonomy" id="47621"/>
    <lineage>
        <taxon>Eukaryota</taxon>
        <taxon>Viridiplantae</taxon>
        <taxon>Streptophyta</taxon>
        <taxon>Embryophyta</taxon>
        <taxon>Tracheophyta</taxon>
        <taxon>Spermatophyta</taxon>
        <taxon>Magnoliopsida</taxon>
        <taxon>eudicotyledons</taxon>
        <taxon>Gunneridae</taxon>
        <taxon>Pentapetalae</taxon>
        <taxon>rosids</taxon>
        <taxon>malvids</taxon>
        <taxon>Malvales</taxon>
        <taxon>Malvaceae</taxon>
        <taxon>Malvoideae</taxon>
        <taxon>Gossypium</taxon>
    </lineage>
</organism>
<gene>
    <name evidence="1" type="ORF">EPI10_027674</name>
</gene>
<protein>
    <submittedName>
        <fullName evidence="1">Uncharacterized protein</fullName>
    </submittedName>
</protein>
<evidence type="ECO:0000313" key="1">
    <source>
        <dbReference type="EMBL" id="KAA3461071.1"/>
    </source>
</evidence>